<accession>A0A0A8X8Q3</accession>
<evidence type="ECO:0000313" key="2">
    <source>
        <dbReference type="EMBL" id="GAM14531.1"/>
    </source>
</evidence>
<dbReference type="InterPro" id="IPR002816">
    <property type="entry name" value="TraB/PrgY/GumN_fam"/>
</dbReference>
<dbReference type="EMBL" id="BASE01000058">
    <property type="protein sequence ID" value="GAM14531.1"/>
    <property type="molecule type" value="Genomic_DNA"/>
</dbReference>
<dbReference type="OrthoDB" id="9809330at2"/>
<dbReference type="Pfam" id="PF01963">
    <property type="entry name" value="TraB_PrgY_gumN"/>
    <property type="match status" value="1"/>
</dbReference>
<dbReference type="InterPro" id="IPR046345">
    <property type="entry name" value="TraB_PrgY-like"/>
</dbReference>
<feature type="transmembrane region" description="Helical" evidence="1">
    <location>
        <begin position="278"/>
        <end position="294"/>
    </location>
</feature>
<feature type="transmembrane region" description="Helical" evidence="1">
    <location>
        <begin position="247"/>
        <end position="266"/>
    </location>
</feature>
<dbReference type="STRING" id="1321606.SAMD00020551_2682"/>
<evidence type="ECO:0000256" key="1">
    <source>
        <dbReference type="SAM" id="Phobius"/>
    </source>
</evidence>
<keyword evidence="1" id="KW-1133">Transmembrane helix</keyword>
<organism evidence="2 3">
    <name type="scientific">Mesobacillus selenatarsenatis (strain DSM 18680 / JCM 14380 / FERM P-15431 / SF-1)</name>
    <dbReference type="NCBI Taxonomy" id="1321606"/>
    <lineage>
        <taxon>Bacteria</taxon>
        <taxon>Bacillati</taxon>
        <taxon>Bacillota</taxon>
        <taxon>Bacilli</taxon>
        <taxon>Bacillales</taxon>
        <taxon>Bacillaceae</taxon>
        <taxon>Mesobacillus</taxon>
    </lineage>
</organism>
<keyword evidence="3" id="KW-1185">Reference proteome</keyword>
<reference evidence="2 3" key="1">
    <citation type="submission" date="2013-06" db="EMBL/GenBank/DDBJ databases">
        <title>Whole genome shotgun sequence of Bacillus selenatarsenatis SF-1.</title>
        <authorList>
            <person name="Kuroda M."/>
            <person name="Sei K."/>
            <person name="Yamashita M."/>
            <person name="Ike M."/>
        </authorList>
    </citation>
    <scope>NUCLEOTIDE SEQUENCE [LARGE SCALE GENOMIC DNA]</scope>
    <source>
        <strain evidence="2 3">SF-1</strain>
    </source>
</reference>
<evidence type="ECO:0000313" key="3">
    <source>
        <dbReference type="Proteomes" id="UP000031014"/>
    </source>
</evidence>
<gene>
    <name evidence="2" type="ORF">SAMD00020551_2682</name>
</gene>
<dbReference type="Proteomes" id="UP000031014">
    <property type="component" value="Unassembled WGS sequence"/>
</dbReference>
<keyword evidence="1" id="KW-0472">Membrane</keyword>
<sequence>MGEENITRIVMNGKEYILIGTAHVSKHSAEQVKEVIEAERPDSVCVELDEQRYKTISEGSKWQEMDIIQVIKEKRASLLLMNLAISSFQNRMAKELGIKAGQEMIQGIESAKEVGAKLVLADRNIQITFSRIWGNLGLKGKAILLSQIITSIFSRDSISEEELEKLKEQDTINAMLNEFTETFPRLKKPLIDERDQYLAQKIKDAPGEKIVAVLGAAHVPGIKEEIKKDHDLKKLRAIPPKSNWPKIIGWSIPVLILAIIVYTFLANPSAGFAQTISWILWNGSLSALGAAIAMGHPLTILTAFIAAPITSLNPLLAAGWFAGLTQAYIRRPSVKDFETLSEDVFSLKGFWRNKVSRVLLIVVLANLGSSLGTFIGGADVIRVFIENL</sequence>
<comment type="caution">
    <text evidence="2">The sequence shown here is derived from an EMBL/GenBank/DDBJ whole genome shotgun (WGS) entry which is preliminary data.</text>
</comment>
<dbReference type="PANTHER" id="PTHR21530:SF7">
    <property type="entry name" value="TRAB DOMAIN-CONTAINING PROTEIN"/>
    <property type="match status" value="1"/>
</dbReference>
<proteinExistence type="predicted"/>
<dbReference type="InterPro" id="IPR005230">
    <property type="entry name" value="TraB_bac"/>
</dbReference>
<dbReference type="CDD" id="cd14726">
    <property type="entry name" value="TraB_PrgY-like"/>
    <property type="match status" value="1"/>
</dbReference>
<dbReference type="PANTHER" id="PTHR21530">
    <property type="entry name" value="PHEROMONE SHUTDOWN PROTEIN"/>
    <property type="match status" value="1"/>
</dbReference>
<keyword evidence="1" id="KW-0812">Transmembrane</keyword>
<protein>
    <submittedName>
        <fullName evidence="2">Pheromone shutdown protein</fullName>
    </submittedName>
</protein>
<dbReference type="AlphaFoldDB" id="A0A0A8X8Q3"/>
<feature type="transmembrane region" description="Helical" evidence="1">
    <location>
        <begin position="300"/>
        <end position="322"/>
    </location>
</feature>
<dbReference type="RefSeq" id="WP_041966266.1">
    <property type="nucleotide sequence ID" value="NZ_BASE01000058.1"/>
</dbReference>
<name>A0A0A8X8Q3_MESS1</name>
<feature type="transmembrane region" description="Helical" evidence="1">
    <location>
        <begin position="358"/>
        <end position="385"/>
    </location>
</feature>
<dbReference type="NCBIfam" id="TIGR00261">
    <property type="entry name" value="traB"/>
    <property type="match status" value="1"/>
</dbReference>